<dbReference type="InterPro" id="IPR005149">
    <property type="entry name" value="Tscrpt_reg_PadR_N"/>
</dbReference>
<dbReference type="EMBL" id="CP104004">
    <property type="protein sequence ID" value="UWM56985.1"/>
    <property type="molecule type" value="Genomic_DNA"/>
</dbReference>
<reference evidence="3" key="1">
    <citation type="submission" date="2022-09" db="EMBL/GenBank/DDBJ databases">
        <title>Diverse halophilic archaea isolated from saline environments.</title>
        <authorList>
            <person name="Cui H.-L."/>
        </authorList>
    </citation>
    <scope>NUCLEOTIDE SEQUENCE</scope>
    <source>
        <strain evidence="3">ZS-35-S2</strain>
        <plasmid evidence="3">unnamed1</plasmid>
    </source>
</reference>
<keyword evidence="3" id="KW-0614">Plasmid</keyword>
<sequence length="150" mass="17256">MHRKLLPMALLHACGGDQIEGRTRLQKLVFLMEQELDEEAKTALNLPDYNFIPYDYGPFSKALYDDLDSLEEDGLIRVEEEDMADGKVKYTYQLTDDGKSWVDQRLPQDAPNSVRERAEALKSEFNGVLLSDLIDTVYAEYPKYAENSVW</sequence>
<evidence type="ECO:0000313" key="4">
    <source>
        <dbReference type="Proteomes" id="UP001057580"/>
    </source>
</evidence>
<dbReference type="RefSeq" id="WP_260644096.1">
    <property type="nucleotide sequence ID" value="NZ_CP104004.1"/>
</dbReference>
<dbReference type="KEGG" id="ssai:N0B31_22325"/>
<evidence type="ECO:0000313" key="2">
    <source>
        <dbReference type="EMBL" id="UWM56985.1"/>
    </source>
</evidence>
<organism evidence="3 4">
    <name type="scientific">Salinirubellus salinus</name>
    <dbReference type="NCBI Taxonomy" id="1364945"/>
    <lineage>
        <taxon>Archaea</taxon>
        <taxon>Methanobacteriati</taxon>
        <taxon>Methanobacteriota</taxon>
        <taxon>Stenosarchaea group</taxon>
        <taxon>Halobacteria</taxon>
        <taxon>Halobacteriales</taxon>
        <taxon>Natronomonadaceae</taxon>
        <taxon>Salinirubellus</taxon>
    </lineage>
</organism>
<evidence type="ECO:0000313" key="3">
    <source>
        <dbReference type="EMBL" id="UWM57024.1"/>
    </source>
</evidence>
<dbReference type="SUPFAM" id="SSF46785">
    <property type="entry name" value="Winged helix' DNA-binding domain"/>
    <property type="match status" value="1"/>
</dbReference>
<dbReference type="EMBL" id="CP104004">
    <property type="protein sequence ID" value="UWM57024.1"/>
    <property type="molecule type" value="Genomic_DNA"/>
</dbReference>
<proteinExistence type="predicted"/>
<dbReference type="Gene3D" id="1.10.10.10">
    <property type="entry name" value="Winged helix-like DNA-binding domain superfamily/Winged helix DNA-binding domain"/>
    <property type="match status" value="1"/>
</dbReference>
<dbReference type="InterPro" id="IPR036390">
    <property type="entry name" value="WH_DNA-bd_sf"/>
</dbReference>
<gene>
    <name evidence="3" type="ORF">N0B31_21525</name>
    <name evidence="2" type="ORF">N0B31_22325</name>
</gene>
<protein>
    <submittedName>
        <fullName evidence="3">PadR family transcriptional regulator</fullName>
    </submittedName>
</protein>
<name>A0A9E7R8H9_9EURY</name>
<accession>A0A9E7R8H9</accession>
<dbReference type="GeneID" id="74945221"/>
<evidence type="ECO:0000259" key="1">
    <source>
        <dbReference type="Pfam" id="PF03551"/>
    </source>
</evidence>
<dbReference type="Proteomes" id="UP001057580">
    <property type="component" value="Plasmid unnamed1"/>
</dbReference>
<keyword evidence="4" id="KW-1185">Reference proteome</keyword>
<dbReference type="Pfam" id="PF03551">
    <property type="entry name" value="PadR"/>
    <property type="match status" value="1"/>
</dbReference>
<dbReference type="InterPro" id="IPR036388">
    <property type="entry name" value="WH-like_DNA-bd_sf"/>
</dbReference>
<dbReference type="AlphaFoldDB" id="A0A9E7R8H9"/>
<feature type="domain" description="Transcription regulator PadR N-terminal" evidence="1">
    <location>
        <begin position="62"/>
        <end position="100"/>
    </location>
</feature>
<dbReference type="KEGG" id="ssai:N0B31_21525"/>
<geneLocation type="plasmid" evidence="3 4">
    <name>unnamed1</name>
</geneLocation>